<evidence type="ECO:0000313" key="3">
    <source>
        <dbReference type="Proteomes" id="UP000005573"/>
    </source>
</evidence>
<feature type="domain" description="Winged helix DNA-binding" evidence="1">
    <location>
        <begin position="33"/>
        <end position="111"/>
    </location>
</feature>
<dbReference type="InterPro" id="IPR036390">
    <property type="entry name" value="WH_DNA-bd_sf"/>
</dbReference>
<comment type="caution">
    <text evidence="2">The sequence shown here is derived from an EMBL/GenBank/DDBJ whole genome shotgun (WGS) entry which is preliminary data.</text>
</comment>
<dbReference type="Gene3D" id="1.10.10.10">
    <property type="entry name" value="Winged helix-like DNA-binding domain superfamily/Winged helix DNA-binding domain"/>
    <property type="match status" value="1"/>
</dbReference>
<dbReference type="CDD" id="cd00090">
    <property type="entry name" value="HTH_ARSR"/>
    <property type="match status" value="1"/>
</dbReference>
<sequence>MKKAVKNYQTPHAERESENVAAAFDELIHSPNRLRICAALAAVAEIEFAELERSVGITTQLMSKQLKLLADAGYINMEKRPETIGRPRTWVSFTPAGRRAYSGHINALRAITGEM</sequence>
<dbReference type="EMBL" id="AEPY01000011">
    <property type="protein sequence ID" value="EFU79476.1"/>
    <property type="molecule type" value="Genomic_DNA"/>
</dbReference>
<proteinExistence type="predicted"/>
<dbReference type="PANTHER" id="PTHR37318:SF1">
    <property type="entry name" value="BSL7504 PROTEIN"/>
    <property type="match status" value="1"/>
</dbReference>
<dbReference type="RefSeq" id="WP_004009974.1">
    <property type="nucleotide sequence ID" value="NZ_GL622340.1"/>
</dbReference>
<dbReference type="PANTHER" id="PTHR37318">
    <property type="entry name" value="BSL7504 PROTEIN"/>
    <property type="match status" value="1"/>
</dbReference>
<evidence type="ECO:0000313" key="2">
    <source>
        <dbReference type="EMBL" id="EFU79476.1"/>
    </source>
</evidence>
<accession>E6M0J6</accession>
<dbReference type="HOGENOM" id="CLU_142189_0_3_11"/>
<gene>
    <name evidence="2" type="ORF">HMPREF0388_1579</name>
</gene>
<dbReference type="Proteomes" id="UP000005573">
    <property type="component" value="Unassembled WGS sequence"/>
</dbReference>
<organism evidence="2 3">
    <name type="scientific">Mobiluncus curtisii ATCC 51333</name>
    <dbReference type="NCBI Taxonomy" id="887326"/>
    <lineage>
        <taxon>Bacteria</taxon>
        <taxon>Bacillati</taxon>
        <taxon>Actinomycetota</taxon>
        <taxon>Actinomycetes</taxon>
        <taxon>Actinomycetales</taxon>
        <taxon>Actinomycetaceae</taxon>
        <taxon>Mobiluncus</taxon>
    </lineage>
</organism>
<dbReference type="InterPro" id="IPR011991">
    <property type="entry name" value="ArsR-like_HTH"/>
</dbReference>
<protein>
    <recommendedName>
        <fullName evidence="1">Winged helix DNA-binding domain-containing protein</fullName>
    </recommendedName>
</protein>
<dbReference type="Pfam" id="PF13601">
    <property type="entry name" value="HTH_34"/>
    <property type="match status" value="1"/>
</dbReference>
<dbReference type="SUPFAM" id="SSF46785">
    <property type="entry name" value="Winged helix' DNA-binding domain"/>
    <property type="match status" value="1"/>
</dbReference>
<name>E6M0J6_9ACTO</name>
<reference evidence="2 3" key="1">
    <citation type="submission" date="2010-12" db="EMBL/GenBank/DDBJ databases">
        <authorList>
            <person name="Muzny D."/>
            <person name="Qin X."/>
            <person name="Deng J."/>
            <person name="Jiang H."/>
            <person name="Liu Y."/>
            <person name="Qu J."/>
            <person name="Song X.-Z."/>
            <person name="Zhang L."/>
            <person name="Thornton R."/>
            <person name="Coyle M."/>
            <person name="Francisco L."/>
            <person name="Jackson L."/>
            <person name="Javaid M."/>
            <person name="Korchina V."/>
            <person name="Kovar C."/>
            <person name="Mata R."/>
            <person name="Mathew T."/>
            <person name="Ngo R."/>
            <person name="Nguyen L."/>
            <person name="Nguyen N."/>
            <person name="Okwuonu G."/>
            <person name="Ongeri F."/>
            <person name="Pham C."/>
            <person name="Simmons D."/>
            <person name="Wilczek-Boney K."/>
            <person name="Hale W."/>
            <person name="Jakkamsetti A."/>
            <person name="Pham P."/>
            <person name="Ruth R."/>
            <person name="San Lucas F."/>
            <person name="Warren J."/>
            <person name="Zhang J."/>
            <person name="Zhao Z."/>
            <person name="Zhou C."/>
            <person name="Zhu D."/>
            <person name="Lee S."/>
            <person name="Bess C."/>
            <person name="Blankenburg K."/>
            <person name="Forbes L."/>
            <person name="Fu Q."/>
            <person name="Gubbala S."/>
            <person name="Hirani K."/>
            <person name="Jayaseelan J.C."/>
            <person name="Lara F."/>
            <person name="Munidasa M."/>
            <person name="Palculict T."/>
            <person name="Patil S."/>
            <person name="Pu L.-L."/>
            <person name="Saada N."/>
            <person name="Tang L."/>
            <person name="Weissenberger G."/>
            <person name="Zhu Y."/>
            <person name="Hemphill L."/>
            <person name="Shang Y."/>
            <person name="Youmans B."/>
            <person name="Ayvaz T."/>
            <person name="Ross M."/>
            <person name="Santibanez J."/>
            <person name="Aqrawi P."/>
            <person name="Gross S."/>
            <person name="Joshi V."/>
            <person name="Fowler G."/>
            <person name="Nazareth L."/>
            <person name="Reid J."/>
            <person name="Worley K."/>
            <person name="Petrosino J."/>
            <person name="Highlander S."/>
            <person name="Gibbs R."/>
        </authorList>
    </citation>
    <scope>NUCLEOTIDE SEQUENCE [LARGE SCALE GENOMIC DNA]</scope>
    <source>
        <strain evidence="2 3">ATCC 51333</strain>
    </source>
</reference>
<evidence type="ECO:0000259" key="1">
    <source>
        <dbReference type="Pfam" id="PF13601"/>
    </source>
</evidence>
<dbReference type="InterPro" id="IPR027395">
    <property type="entry name" value="WH_DNA-bd_dom"/>
</dbReference>
<dbReference type="AlphaFoldDB" id="E6M0J6"/>
<dbReference type="InterPro" id="IPR036388">
    <property type="entry name" value="WH-like_DNA-bd_sf"/>
</dbReference>